<feature type="region of interest" description="Disordered" evidence="9">
    <location>
        <begin position="341"/>
        <end position="388"/>
    </location>
</feature>
<evidence type="ECO:0000259" key="11">
    <source>
        <dbReference type="Pfam" id="PF02518"/>
    </source>
</evidence>
<dbReference type="InterPro" id="IPR003594">
    <property type="entry name" value="HATPase_dom"/>
</dbReference>
<dbReference type="GO" id="GO:0005524">
    <property type="term" value="F:ATP binding"/>
    <property type="evidence" value="ECO:0007669"/>
    <property type="project" value="UniProtKB-KW"/>
</dbReference>
<dbReference type="Gene3D" id="3.30.565.10">
    <property type="entry name" value="Histidine kinase-like ATPase, C-terminal domain"/>
    <property type="match status" value="1"/>
</dbReference>
<keyword evidence="10" id="KW-0472">Membrane</keyword>
<dbReference type="PANTHER" id="PTHR24421:SF10">
    <property type="entry name" value="NITRATE_NITRITE SENSOR PROTEIN NARQ"/>
    <property type="match status" value="1"/>
</dbReference>
<dbReference type="InterPro" id="IPR050482">
    <property type="entry name" value="Sensor_HK_TwoCompSys"/>
</dbReference>
<feature type="transmembrane region" description="Helical" evidence="10">
    <location>
        <begin position="84"/>
        <end position="104"/>
    </location>
</feature>
<dbReference type="GO" id="GO:0000155">
    <property type="term" value="F:phosphorelay sensor kinase activity"/>
    <property type="evidence" value="ECO:0007669"/>
    <property type="project" value="InterPro"/>
</dbReference>
<dbReference type="EMBL" id="JADBEM010000001">
    <property type="protein sequence ID" value="MBE1612531.1"/>
    <property type="molecule type" value="Genomic_DNA"/>
</dbReference>
<keyword evidence="7" id="KW-0067">ATP-binding</keyword>
<dbReference type="GO" id="GO:0046983">
    <property type="term" value="F:protein dimerization activity"/>
    <property type="evidence" value="ECO:0007669"/>
    <property type="project" value="InterPro"/>
</dbReference>
<dbReference type="Gene3D" id="1.20.5.1930">
    <property type="match status" value="1"/>
</dbReference>
<evidence type="ECO:0000256" key="3">
    <source>
        <dbReference type="ARBA" id="ARBA00022553"/>
    </source>
</evidence>
<dbReference type="Proteomes" id="UP000638648">
    <property type="component" value="Unassembled WGS sequence"/>
</dbReference>
<feature type="compositionally biased region" description="Basic and acidic residues" evidence="9">
    <location>
        <begin position="358"/>
        <end position="388"/>
    </location>
</feature>
<sequence>MSAHFSPASTITALEGDRGHRHGLLLWARPAGFAVLVVALTLGARSEPRPGLHGAGLIVLLALFGGVVGSAGLIASALGRRLPLLFRIVLFAVLVGSSVTLVWIVPDGPGFVGGFIAAVVAASTLPRRAGAAVAIGTLVALGAAGILGADRPLTSILVSELGAVAFYRLGIYARQLRARTVQAETLLVELERSREAQLGAATLAERQRLAREMHDVLAHSLSGLLLHLEGARLLAVRESVDPRLTDTIERARHLAEAGLGEARQAIGMLRDEDLPGPERLRALAGEYSRDSGVRCDLEVSGTPHDLGPQTRLTLYRVAQEALTNVRKHARPDHVEVRLGYEPGGTRLSVEDFTTDAGPADHRGEQNPDNRQLDDERLDDHQLDDRGYGVSGMRERAELLGGTVTAAPTGNGFRVVLWVPGGHG</sequence>
<comment type="catalytic activity">
    <reaction evidence="1">
        <text>ATP + protein L-histidine = ADP + protein N-phospho-L-histidine.</text>
        <dbReference type="EC" id="2.7.13.3"/>
    </reaction>
</comment>
<dbReference type="Pfam" id="PF07730">
    <property type="entry name" value="HisKA_3"/>
    <property type="match status" value="1"/>
</dbReference>
<evidence type="ECO:0000313" key="13">
    <source>
        <dbReference type="EMBL" id="MBE1612531.1"/>
    </source>
</evidence>
<keyword evidence="10" id="KW-0812">Transmembrane</keyword>
<dbReference type="Pfam" id="PF02518">
    <property type="entry name" value="HATPase_c"/>
    <property type="match status" value="1"/>
</dbReference>
<keyword evidence="4" id="KW-0808">Transferase</keyword>
<dbReference type="PANTHER" id="PTHR24421">
    <property type="entry name" value="NITRATE/NITRITE SENSOR PROTEIN NARX-RELATED"/>
    <property type="match status" value="1"/>
</dbReference>
<keyword evidence="3" id="KW-0597">Phosphoprotein</keyword>
<keyword evidence="14" id="KW-1185">Reference proteome</keyword>
<dbReference type="InterPro" id="IPR036890">
    <property type="entry name" value="HATPase_C_sf"/>
</dbReference>
<feature type="transmembrane region" description="Helical" evidence="10">
    <location>
        <begin position="24"/>
        <end position="43"/>
    </location>
</feature>
<reference evidence="13" key="1">
    <citation type="submission" date="2020-10" db="EMBL/GenBank/DDBJ databases">
        <title>Sequencing the genomes of 1000 actinobacteria strains.</title>
        <authorList>
            <person name="Klenk H.-P."/>
        </authorList>
    </citation>
    <scope>NUCLEOTIDE SEQUENCE</scope>
    <source>
        <strain evidence="13">DSM 45354</strain>
    </source>
</reference>
<evidence type="ECO:0000256" key="1">
    <source>
        <dbReference type="ARBA" id="ARBA00000085"/>
    </source>
</evidence>
<dbReference type="GO" id="GO:0016020">
    <property type="term" value="C:membrane"/>
    <property type="evidence" value="ECO:0007669"/>
    <property type="project" value="InterPro"/>
</dbReference>
<dbReference type="SUPFAM" id="SSF55874">
    <property type="entry name" value="ATPase domain of HSP90 chaperone/DNA topoisomerase II/histidine kinase"/>
    <property type="match status" value="1"/>
</dbReference>
<organism evidence="13 14">
    <name type="scientific">Actinopolymorpha pittospori</name>
    <dbReference type="NCBI Taxonomy" id="648752"/>
    <lineage>
        <taxon>Bacteria</taxon>
        <taxon>Bacillati</taxon>
        <taxon>Actinomycetota</taxon>
        <taxon>Actinomycetes</taxon>
        <taxon>Propionibacteriales</taxon>
        <taxon>Actinopolymorphaceae</taxon>
        <taxon>Actinopolymorpha</taxon>
    </lineage>
</organism>
<feature type="domain" description="Signal transduction histidine kinase subgroup 3 dimerisation and phosphoacceptor" evidence="12">
    <location>
        <begin position="205"/>
        <end position="273"/>
    </location>
</feature>
<dbReference type="CDD" id="cd16917">
    <property type="entry name" value="HATPase_UhpB-NarQ-NarX-like"/>
    <property type="match status" value="1"/>
</dbReference>
<keyword evidence="10" id="KW-1133">Transmembrane helix</keyword>
<evidence type="ECO:0000256" key="10">
    <source>
        <dbReference type="SAM" id="Phobius"/>
    </source>
</evidence>
<evidence type="ECO:0000259" key="12">
    <source>
        <dbReference type="Pfam" id="PF07730"/>
    </source>
</evidence>
<keyword evidence="5" id="KW-0547">Nucleotide-binding</keyword>
<feature type="transmembrane region" description="Helical" evidence="10">
    <location>
        <begin position="155"/>
        <end position="173"/>
    </location>
</feature>
<dbReference type="InterPro" id="IPR011712">
    <property type="entry name" value="Sig_transdc_His_kin_sub3_dim/P"/>
</dbReference>
<accession>A0A927N4I1</accession>
<keyword evidence="8" id="KW-0902">Two-component regulatory system</keyword>
<proteinExistence type="predicted"/>
<dbReference type="EC" id="2.7.13.3" evidence="2"/>
<comment type="caution">
    <text evidence="13">The sequence shown here is derived from an EMBL/GenBank/DDBJ whole genome shotgun (WGS) entry which is preliminary data.</text>
</comment>
<evidence type="ECO:0000256" key="5">
    <source>
        <dbReference type="ARBA" id="ARBA00022741"/>
    </source>
</evidence>
<evidence type="ECO:0000256" key="4">
    <source>
        <dbReference type="ARBA" id="ARBA00022679"/>
    </source>
</evidence>
<evidence type="ECO:0000256" key="8">
    <source>
        <dbReference type="ARBA" id="ARBA00023012"/>
    </source>
</evidence>
<gene>
    <name evidence="13" type="ORF">HEB94_009379</name>
</gene>
<evidence type="ECO:0000256" key="7">
    <source>
        <dbReference type="ARBA" id="ARBA00022840"/>
    </source>
</evidence>
<feature type="domain" description="Histidine kinase/HSP90-like ATPase" evidence="11">
    <location>
        <begin position="312"/>
        <end position="419"/>
    </location>
</feature>
<evidence type="ECO:0000256" key="6">
    <source>
        <dbReference type="ARBA" id="ARBA00022777"/>
    </source>
</evidence>
<feature type="transmembrane region" description="Helical" evidence="10">
    <location>
        <begin position="131"/>
        <end position="149"/>
    </location>
</feature>
<dbReference type="RefSeq" id="WP_192755561.1">
    <property type="nucleotide sequence ID" value="NZ_BAABJL010000194.1"/>
</dbReference>
<evidence type="ECO:0000256" key="9">
    <source>
        <dbReference type="SAM" id="MobiDB-lite"/>
    </source>
</evidence>
<evidence type="ECO:0000256" key="2">
    <source>
        <dbReference type="ARBA" id="ARBA00012438"/>
    </source>
</evidence>
<dbReference type="AlphaFoldDB" id="A0A927N4I1"/>
<name>A0A927N4I1_9ACTN</name>
<evidence type="ECO:0000313" key="14">
    <source>
        <dbReference type="Proteomes" id="UP000638648"/>
    </source>
</evidence>
<protein>
    <recommendedName>
        <fullName evidence="2">histidine kinase</fullName>
        <ecNumber evidence="2">2.7.13.3</ecNumber>
    </recommendedName>
</protein>
<feature type="transmembrane region" description="Helical" evidence="10">
    <location>
        <begin position="55"/>
        <end position="77"/>
    </location>
</feature>
<keyword evidence="6 13" id="KW-0418">Kinase</keyword>